<proteinExistence type="predicted"/>
<dbReference type="PANTHER" id="PTHR42905">
    <property type="entry name" value="PHOSPHOENOLPYRUVATE CARBOXYLASE"/>
    <property type="match status" value="1"/>
</dbReference>
<organism evidence="2 3">
    <name type="scientific">Mycobacterium aquaticum</name>
    <dbReference type="NCBI Taxonomy" id="1927124"/>
    <lineage>
        <taxon>Bacteria</taxon>
        <taxon>Bacillati</taxon>
        <taxon>Actinomycetota</taxon>
        <taxon>Actinomycetes</taxon>
        <taxon>Mycobacteriales</taxon>
        <taxon>Mycobacteriaceae</taxon>
        <taxon>Mycobacterium</taxon>
    </lineage>
</organism>
<gene>
    <name evidence="2" type="ORF">BST13_32035</name>
</gene>
<dbReference type="CDD" id="cd00377">
    <property type="entry name" value="ICL_PEPM"/>
    <property type="match status" value="1"/>
</dbReference>
<accession>A0A1X0A8A1</accession>
<dbReference type="PANTHER" id="PTHR42905:SF5">
    <property type="entry name" value="CARBOXYVINYL-CARBOXYPHOSPHONATE PHOSPHORYLMUTASE, CHLOROPLASTIC"/>
    <property type="match status" value="1"/>
</dbReference>
<dbReference type="OrthoDB" id="9771433at2"/>
<dbReference type="Gene3D" id="3.20.20.60">
    <property type="entry name" value="Phosphoenolpyruvate-binding domains"/>
    <property type="match status" value="1"/>
</dbReference>
<evidence type="ECO:0000313" key="3">
    <source>
        <dbReference type="Proteomes" id="UP000192448"/>
    </source>
</evidence>
<dbReference type="GO" id="GO:0016833">
    <property type="term" value="F:oxo-acid-lyase activity"/>
    <property type="evidence" value="ECO:0007669"/>
    <property type="project" value="UniProtKB-ARBA"/>
</dbReference>
<dbReference type="STRING" id="1927124.BST13_32035"/>
<dbReference type="RefSeq" id="WP_083169322.1">
    <property type="nucleotide sequence ID" value="NZ_MVHF01000050.1"/>
</dbReference>
<dbReference type="InterPro" id="IPR039556">
    <property type="entry name" value="ICL/PEPM"/>
</dbReference>
<dbReference type="SUPFAM" id="SSF51621">
    <property type="entry name" value="Phosphoenolpyruvate/pyruvate domain"/>
    <property type="match status" value="1"/>
</dbReference>
<feature type="compositionally biased region" description="Basic and acidic residues" evidence="1">
    <location>
        <begin position="306"/>
        <end position="319"/>
    </location>
</feature>
<dbReference type="AlphaFoldDB" id="A0A1X0A8A1"/>
<dbReference type="InterPro" id="IPR040442">
    <property type="entry name" value="Pyrv_kinase-like_dom_sf"/>
</dbReference>
<dbReference type="Proteomes" id="UP000192448">
    <property type="component" value="Unassembled WGS sequence"/>
</dbReference>
<reference evidence="2 3" key="1">
    <citation type="submission" date="2017-02" db="EMBL/GenBank/DDBJ databases">
        <title>The new phylogeny of genus Mycobacterium.</title>
        <authorList>
            <person name="Tortoli E."/>
            <person name="Trovato A."/>
            <person name="Cirillo D.M."/>
        </authorList>
    </citation>
    <scope>NUCLEOTIDE SEQUENCE [LARGE SCALE GENOMIC DNA]</scope>
    <source>
        <strain evidence="2 3">RW6</strain>
    </source>
</reference>
<evidence type="ECO:0000256" key="1">
    <source>
        <dbReference type="SAM" id="MobiDB-lite"/>
    </source>
</evidence>
<feature type="region of interest" description="Disordered" evidence="1">
    <location>
        <begin position="280"/>
        <end position="319"/>
    </location>
</feature>
<sequence length="319" mass="34389">MTETKRLLRGLLARPETLVVPGAGNALTARIIEDVGFEAAYLSGAAIANWFLGSPDIGLTSLTEVAAHLAAVRESVSLPLIVDADTGFGNVLNTWHTVRVLERAGADAIQLEDQTFPKRCGHFAGKAVISEGEMVDKIAMAVESRSDPDMLIIARTDARAVHGLAEACRRANAYREAGADVLFVEAPESVEEVETIVTEVPGLHVHNQVEGGVTPHVPVERLTELGYSIALFANLALLASIRAARETLAHLRQGSGKKPPIATWLERQEAVRKPWFDALEQRHAPTTSTPPAAEISSPRVAHRFKTRGEKGKGNPDDRT</sequence>
<dbReference type="EMBL" id="MVHF01000050">
    <property type="protein sequence ID" value="ORA26290.1"/>
    <property type="molecule type" value="Genomic_DNA"/>
</dbReference>
<comment type="caution">
    <text evidence="2">The sequence shown here is derived from an EMBL/GenBank/DDBJ whole genome shotgun (WGS) entry which is preliminary data.</text>
</comment>
<dbReference type="Pfam" id="PF13714">
    <property type="entry name" value="PEP_mutase"/>
    <property type="match status" value="1"/>
</dbReference>
<name>A0A1X0A8A1_9MYCO</name>
<dbReference type="InterPro" id="IPR015813">
    <property type="entry name" value="Pyrv/PenolPyrv_kinase-like_dom"/>
</dbReference>
<keyword evidence="3" id="KW-1185">Reference proteome</keyword>
<protein>
    <submittedName>
        <fullName evidence="2">Carboxyvinyl-carboxyphosphonate phosphorylmutase</fullName>
    </submittedName>
</protein>
<evidence type="ECO:0000313" key="2">
    <source>
        <dbReference type="EMBL" id="ORA26290.1"/>
    </source>
</evidence>